<feature type="domain" description="PAS" evidence="13">
    <location>
        <begin position="650"/>
        <end position="691"/>
    </location>
</feature>
<dbReference type="SMART" id="SM00086">
    <property type="entry name" value="PAC"/>
    <property type="match status" value="3"/>
</dbReference>
<feature type="domain" description="PAC" evidence="14">
    <location>
        <begin position="597"/>
        <end position="649"/>
    </location>
</feature>
<dbReference type="AlphaFoldDB" id="M5Q1N6"/>
<dbReference type="Gene3D" id="3.30.565.10">
    <property type="entry name" value="Histidine kinase-like ATPase, C-terminal domain"/>
    <property type="match status" value="1"/>
</dbReference>
<dbReference type="SUPFAM" id="SSF52172">
    <property type="entry name" value="CheY-like"/>
    <property type="match status" value="1"/>
</dbReference>
<keyword evidence="10" id="KW-0472">Membrane</keyword>
<dbReference type="SMART" id="SM00388">
    <property type="entry name" value="HisKA"/>
    <property type="match status" value="1"/>
</dbReference>
<feature type="transmembrane region" description="Helical" evidence="10">
    <location>
        <begin position="357"/>
        <end position="379"/>
    </location>
</feature>
<dbReference type="Pfam" id="PF08448">
    <property type="entry name" value="PAS_4"/>
    <property type="match status" value="2"/>
</dbReference>
<dbReference type="SUPFAM" id="SSF55874">
    <property type="entry name" value="ATPase domain of HSP90 chaperone/DNA topoisomerase II/histidine kinase"/>
    <property type="match status" value="1"/>
</dbReference>
<dbReference type="InterPro" id="IPR003594">
    <property type="entry name" value="HATPase_dom"/>
</dbReference>
<evidence type="ECO:0000256" key="7">
    <source>
        <dbReference type="ARBA" id="ARBA00022840"/>
    </source>
</evidence>
<dbReference type="SMART" id="SM00091">
    <property type="entry name" value="PAS"/>
    <property type="match status" value="3"/>
</dbReference>
<keyword evidence="7" id="KW-0067">ATP-binding</keyword>
<dbReference type="EC" id="2.7.13.3" evidence="2"/>
<dbReference type="InterPro" id="IPR003661">
    <property type="entry name" value="HisK_dim/P_dom"/>
</dbReference>
<evidence type="ECO:0000313" key="16">
    <source>
        <dbReference type="Proteomes" id="UP000011922"/>
    </source>
</evidence>
<dbReference type="PRINTS" id="PR00344">
    <property type="entry name" value="BCTRLSENSOR"/>
</dbReference>
<dbReference type="InterPro" id="IPR007487">
    <property type="entry name" value="ABC_transpt-TYRBP-like"/>
</dbReference>
<evidence type="ECO:0000256" key="1">
    <source>
        <dbReference type="ARBA" id="ARBA00000085"/>
    </source>
</evidence>
<keyword evidence="10" id="KW-1133">Transmembrane helix</keyword>
<dbReference type="Gene3D" id="3.40.50.2300">
    <property type="match status" value="3"/>
</dbReference>
<feature type="modified residue" description="4-aspartylphosphate" evidence="9">
    <location>
        <position position="1086"/>
    </location>
</feature>
<dbReference type="PANTHER" id="PTHR43065:SF46">
    <property type="entry name" value="C4-DICARBOXYLATE TRANSPORT SENSOR PROTEIN DCTB"/>
    <property type="match status" value="1"/>
</dbReference>
<dbReference type="InterPro" id="IPR013656">
    <property type="entry name" value="PAS_4"/>
</dbReference>
<dbReference type="NCBIfam" id="TIGR00229">
    <property type="entry name" value="sensory_box"/>
    <property type="match status" value="3"/>
</dbReference>
<dbReference type="Proteomes" id="UP000011922">
    <property type="component" value="Unassembled WGS sequence"/>
</dbReference>
<keyword evidence="4" id="KW-0808">Transferase</keyword>
<feature type="domain" description="PAC" evidence="14">
    <location>
        <begin position="726"/>
        <end position="778"/>
    </location>
</feature>
<dbReference type="Pfam" id="PF13188">
    <property type="entry name" value="PAS_8"/>
    <property type="match status" value="1"/>
</dbReference>
<evidence type="ECO:0000256" key="2">
    <source>
        <dbReference type="ARBA" id="ARBA00012438"/>
    </source>
</evidence>
<dbReference type="InterPro" id="IPR000014">
    <property type="entry name" value="PAS"/>
</dbReference>
<feature type="domain" description="Histidine kinase" evidence="11">
    <location>
        <begin position="791"/>
        <end position="1014"/>
    </location>
</feature>
<dbReference type="InterPro" id="IPR011006">
    <property type="entry name" value="CheY-like_superfamily"/>
</dbReference>
<dbReference type="CDD" id="cd00082">
    <property type="entry name" value="HisKA"/>
    <property type="match status" value="1"/>
</dbReference>
<evidence type="ECO:0000256" key="4">
    <source>
        <dbReference type="ARBA" id="ARBA00022679"/>
    </source>
</evidence>
<dbReference type="Pfam" id="PF04392">
    <property type="entry name" value="ABC_sub_bind"/>
    <property type="match status" value="1"/>
</dbReference>
<dbReference type="PROSITE" id="PS50112">
    <property type="entry name" value="PAS"/>
    <property type="match status" value="2"/>
</dbReference>
<evidence type="ECO:0000259" key="14">
    <source>
        <dbReference type="PROSITE" id="PS50113"/>
    </source>
</evidence>
<dbReference type="CDD" id="cd00130">
    <property type="entry name" value="PAS"/>
    <property type="match status" value="1"/>
</dbReference>
<accession>M5Q1N6</accession>
<sequence length="1157" mass="127776">MITRSLSFPPICLIVALALLLPFTFATGSNGAESPMAGKGKKRNILYINSYQNGYIWSDTILDGIRETFVQSGLQIDLQVEYLDAKKHPDYAVREQLRALMAVKFRNIDFDAVIVSDNDAFSFALDYRQELFPGVPLVFCGVNHFAPETIAGQAAVTGVLEHTRAAETLELAMRLHPGRKRLLVIGDESTTSVAIEAQVRDAMPQFEGRLTFEYRRVSNMDELARTVDTADSKTIIYHIPYYMDEGGTFLTPWEVEAAVAEMTDVPIYSGWDFLLGYGMLGGMLLSGEHQGNLAAQMVLDILAGKSPDDIPVLERTDEQYYFDNDVLARHGIPHDRLPAGSIIINQPKPFYELEKPVFWTIMASLGVLTAVLFFLALNIRQRKYAERRLKDQLYFMELLMDTIPTPIYFRSKSGAYTDFNKAFQRWFGTDRDALNATLPKEIKAAGGSRLRNPATLSDAADKELLARPGVRVYEQVLESIDGKRHNVLMHKATYRNASGEVEGLVGVLYDFTDRHKAEEDLRRAEEKYRSIFENSALGIFRVTAEGDWLDANPALAHMLGYATPVALMTSGRTILADLHCAELEALAVTAADRPGAAAFECRLTRADGQELAVRAYLRSITSEDGSSTRLEGIVEDVTSRRKAERDLRDSQKMLRMVLDNIPQLVFWKDKDLRYMGANKSFADFFGLSDQDDIIGKTNRDLLPRVIDALAAERLDAEVMHENRSCPRTPLELKMANGEMVIVELTKLPLHDYEGRVIGVLSTAEDVTRKVSLERQLLQSQKMEAIGTFVSGIAHDFNNILTTIINSAELALLDLPEESEPAEDVRRALNAAQQGSHLVSQIHTYSRPTREGFLPTEVAATVQQALGLIRASLPGNIRLREDVEPSLGLCLADPTQLRQVVMNLCTNAFQALRETGGVIEVGLHRVELQPERADLLALAPGEFLCLSVSDNGPGIPPSIASKIFDPFFTTKSMGEGTGLGLAVVQGIVKGHKGAISLSSEPWVKTRFEIFLPYEDEGAQPKELAERPAPSGSERILFVEDDLDQLETIPKVLGRLGYSVVACRGADAALAALSSGDKDARFDLVVTDFDMPEATGVDFSRTLHQIRPGLPVILVSGRRGAIDAAMGVTNIRHVLTKPYSGRGLSEAIRAVLDAVPAEV</sequence>
<dbReference type="Pfam" id="PF00512">
    <property type="entry name" value="HisKA"/>
    <property type="match status" value="1"/>
</dbReference>
<evidence type="ECO:0000256" key="6">
    <source>
        <dbReference type="ARBA" id="ARBA00022777"/>
    </source>
</evidence>
<dbReference type="PROSITE" id="PS50110">
    <property type="entry name" value="RESPONSE_REGULATORY"/>
    <property type="match status" value="1"/>
</dbReference>
<dbReference type="GO" id="GO:0000155">
    <property type="term" value="F:phosphorelay sensor kinase activity"/>
    <property type="evidence" value="ECO:0007669"/>
    <property type="project" value="InterPro"/>
</dbReference>
<dbReference type="InterPro" id="IPR001789">
    <property type="entry name" value="Sig_transdc_resp-reg_receiver"/>
</dbReference>
<comment type="caution">
    <text evidence="15">The sequence shown here is derived from an EMBL/GenBank/DDBJ whole genome shotgun (WGS) entry which is preliminary data.</text>
</comment>
<keyword evidence="3 9" id="KW-0597">Phosphoprotein</keyword>
<dbReference type="InterPro" id="IPR035965">
    <property type="entry name" value="PAS-like_dom_sf"/>
</dbReference>
<evidence type="ECO:0000259" key="11">
    <source>
        <dbReference type="PROSITE" id="PS50109"/>
    </source>
</evidence>
<feature type="domain" description="PAS" evidence="13">
    <location>
        <begin position="524"/>
        <end position="561"/>
    </location>
</feature>
<dbReference type="Gene3D" id="1.10.287.130">
    <property type="match status" value="1"/>
</dbReference>
<evidence type="ECO:0000256" key="9">
    <source>
        <dbReference type="PROSITE-ProRule" id="PRU00169"/>
    </source>
</evidence>
<dbReference type="CDD" id="cd00156">
    <property type="entry name" value="REC"/>
    <property type="match status" value="1"/>
</dbReference>
<dbReference type="OrthoDB" id="9813024at2"/>
<dbReference type="Pfam" id="PF02518">
    <property type="entry name" value="HATPase_c"/>
    <property type="match status" value="1"/>
</dbReference>
<feature type="domain" description="PAC" evidence="14">
    <location>
        <begin position="471"/>
        <end position="523"/>
    </location>
</feature>
<evidence type="ECO:0000259" key="13">
    <source>
        <dbReference type="PROSITE" id="PS50112"/>
    </source>
</evidence>
<keyword evidence="5" id="KW-0547">Nucleotide-binding</keyword>
<name>M5Q1N6_DESAF</name>
<dbReference type="InterPro" id="IPR000700">
    <property type="entry name" value="PAS-assoc_C"/>
</dbReference>
<evidence type="ECO:0000313" key="15">
    <source>
        <dbReference type="EMBL" id="EMG36708.1"/>
    </source>
</evidence>
<reference evidence="15 16" key="1">
    <citation type="journal article" date="2013" name="Genome Announc.">
        <title>Draft Genome Sequence for Desulfovibrio africanus Strain PCS.</title>
        <authorList>
            <person name="Brown S.D."/>
            <person name="Utturkar S.M."/>
            <person name="Arkin A.P."/>
            <person name="Deutschbauer A.M."/>
            <person name="Elias D.A."/>
            <person name="Hazen T.C."/>
            <person name="Chakraborty R."/>
        </authorList>
    </citation>
    <scope>NUCLEOTIDE SEQUENCE [LARGE SCALE GENOMIC DNA]</scope>
    <source>
        <strain evidence="15 16">PCS</strain>
    </source>
</reference>
<organism evidence="15 16">
    <name type="scientific">Desulfocurvibacter africanus PCS</name>
    <dbReference type="NCBI Taxonomy" id="1262666"/>
    <lineage>
        <taxon>Bacteria</taxon>
        <taxon>Pseudomonadati</taxon>
        <taxon>Thermodesulfobacteriota</taxon>
        <taxon>Desulfovibrionia</taxon>
        <taxon>Desulfovibrionales</taxon>
        <taxon>Desulfovibrionaceae</taxon>
        <taxon>Desulfocurvibacter</taxon>
    </lineage>
</organism>
<feature type="domain" description="Response regulatory" evidence="12">
    <location>
        <begin position="1033"/>
        <end position="1150"/>
    </location>
</feature>
<evidence type="ECO:0000256" key="8">
    <source>
        <dbReference type="ARBA" id="ARBA00023012"/>
    </source>
</evidence>
<evidence type="ECO:0000259" key="12">
    <source>
        <dbReference type="PROSITE" id="PS50110"/>
    </source>
</evidence>
<dbReference type="PROSITE" id="PS50113">
    <property type="entry name" value="PAC"/>
    <property type="match status" value="3"/>
</dbReference>
<dbReference type="EMBL" id="AOSV01000027">
    <property type="protein sequence ID" value="EMG36708.1"/>
    <property type="molecule type" value="Genomic_DNA"/>
</dbReference>
<dbReference type="InterPro" id="IPR005467">
    <property type="entry name" value="His_kinase_dom"/>
</dbReference>
<keyword evidence="10" id="KW-0812">Transmembrane</keyword>
<dbReference type="SUPFAM" id="SSF55785">
    <property type="entry name" value="PYP-like sensor domain (PAS domain)"/>
    <property type="match status" value="3"/>
</dbReference>
<dbReference type="PROSITE" id="PS50109">
    <property type="entry name" value="HIS_KIN"/>
    <property type="match status" value="1"/>
</dbReference>
<protein>
    <recommendedName>
        <fullName evidence="2">histidine kinase</fullName>
        <ecNumber evidence="2">2.7.13.3</ecNumber>
    </recommendedName>
</protein>
<evidence type="ECO:0000256" key="10">
    <source>
        <dbReference type="SAM" id="Phobius"/>
    </source>
</evidence>
<dbReference type="InterPro" id="IPR036890">
    <property type="entry name" value="HATPase_C_sf"/>
</dbReference>
<dbReference type="InterPro" id="IPR001610">
    <property type="entry name" value="PAC"/>
</dbReference>
<dbReference type="InterPro" id="IPR004358">
    <property type="entry name" value="Sig_transdc_His_kin-like_C"/>
</dbReference>
<keyword evidence="8" id="KW-0902">Two-component regulatory system</keyword>
<comment type="catalytic activity">
    <reaction evidence="1">
        <text>ATP + protein L-histidine = ADP + protein N-phospho-L-histidine.</text>
        <dbReference type="EC" id="2.7.13.3"/>
    </reaction>
</comment>
<keyword evidence="6" id="KW-0418">Kinase</keyword>
<gene>
    <name evidence="15" type="ORF">PCS_02403</name>
</gene>
<evidence type="ECO:0000256" key="5">
    <source>
        <dbReference type="ARBA" id="ARBA00022741"/>
    </source>
</evidence>
<dbReference type="InterPro" id="IPR036097">
    <property type="entry name" value="HisK_dim/P_sf"/>
</dbReference>
<dbReference type="Gene3D" id="3.30.450.20">
    <property type="entry name" value="PAS domain"/>
    <property type="match status" value="3"/>
</dbReference>
<proteinExistence type="predicted"/>
<dbReference type="SUPFAM" id="SSF47384">
    <property type="entry name" value="Homodimeric domain of signal transducing histidine kinase"/>
    <property type="match status" value="1"/>
</dbReference>
<dbReference type="GO" id="GO:0005524">
    <property type="term" value="F:ATP binding"/>
    <property type="evidence" value="ECO:0007669"/>
    <property type="project" value="UniProtKB-KW"/>
</dbReference>
<dbReference type="PATRIC" id="fig|1262666.3.peg.2444"/>
<dbReference type="SMART" id="SM00448">
    <property type="entry name" value="REC"/>
    <property type="match status" value="1"/>
</dbReference>
<evidence type="ECO:0000256" key="3">
    <source>
        <dbReference type="ARBA" id="ARBA00022553"/>
    </source>
</evidence>
<dbReference type="SMART" id="SM00387">
    <property type="entry name" value="HATPase_c"/>
    <property type="match status" value="1"/>
</dbReference>
<dbReference type="PANTHER" id="PTHR43065">
    <property type="entry name" value="SENSOR HISTIDINE KINASE"/>
    <property type="match status" value="1"/>
</dbReference>
<dbReference type="Pfam" id="PF00072">
    <property type="entry name" value="Response_reg"/>
    <property type="match status" value="1"/>
</dbReference>